<proteinExistence type="predicted"/>
<feature type="signal peptide" evidence="2">
    <location>
        <begin position="1"/>
        <end position="17"/>
    </location>
</feature>
<reference evidence="3 4" key="1">
    <citation type="submission" date="2013-11" db="EMBL/GenBank/DDBJ databases">
        <title>Draft genome of the bovine lungworm Dictyocaulus viviparus.</title>
        <authorList>
            <person name="Mitreva M."/>
        </authorList>
    </citation>
    <scope>NUCLEOTIDE SEQUENCE [LARGE SCALE GENOMIC DNA]</scope>
    <source>
        <strain evidence="3 4">HannoverDv2000</strain>
    </source>
</reference>
<name>A0A0D8XZR8_DICVI</name>
<dbReference type="OrthoDB" id="5872752at2759"/>
<keyword evidence="2" id="KW-0732">Signal</keyword>
<dbReference type="PANTHER" id="PTHR21679:SF5">
    <property type="entry name" value="DOMAIN OF UNKNOWN FUNCTION DB DOMAIN-CONTAINING PROTEIN"/>
    <property type="match status" value="1"/>
</dbReference>
<accession>A0A0D8XZR8</accession>
<dbReference type="EMBL" id="KN716241">
    <property type="protein sequence ID" value="KJH49239.1"/>
    <property type="molecule type" value="Genomic_DNA"/>
</dbReference>
<keyword evidence="4" id="KW-1185">Reference proteome</keyword>
<protein>
    <recommendedName>
        <fullName evidence="5">ShKT domain-containing protein</fullName>
    </recommendedName>
</protein>
<dbReference type="Proteomes" id="UP000053766">
    <property type="component" value="Unassembled WGS sequence"/>
</dbReference>
<evidence type="ECO:0000256" key="2">
    <source>
        <dbReference type="SAM" id="SignalP"/>
    </source>
</evidence>
<evidence type="ECO:0000313" key="4">
    <source>
        <dbReference type="Proteomes" id="UP000053766"/>
    </source>
</evidence>
<organism evidence="3 4">
    <name type="scientific">Dictyocaulus viviparus</name>
    <name type="common">Bovine lungworm</name>
    <dbReference type="NCBI Taxonomy" id="29172"/>
    <lineage>
        <taxon>Eukaryota</taxon>
        <taxon>Metazoa</taxon>
        <taxon>Ecdysozoa</taxon>
        <taxon>Nematoda</taxon>
        <taxon>Chromadorea</taxon>
        <taxon>Rhabditida</taxon>
        <taxon>Rhabditina</taxon>
        <taxon>Rhabditomorpha</taxon>
        <taxon>Strongyloidea</taxon>
        <taxon>Metastrongylidae</taxon>
        <taxon>Dictyocaulus</taxon>
    </lineage>
</organism>
<gene>
    <name evidence="3" type="ORF">DICVIV_04619</name>
</gene>
<feature type="chain" id="PRO_5002336219" description="ShKT domain-containing protein" evidence="2">
    <location>
        <begin position="18"/>
        <end position="366"/>
    </location>
</feature>
<sequence length="366" mass="41404">MRLTSLAVLLVVDVTTSDIIRRAILDCQRIDESFCCTSRVRNHCAEQCKSVQCDIIKKVESTDEEIKMEQFASGTDIGSRFSMEPIRSNPHPHDGSAQLSSSSVTTVLPPSTPIPFSMMSFTQTPFTQSPIPLTPFNGFPTLIPFQPNIDSLPDIEGSEQQSTDIPVVHSTIVKSIHHRVRTTPDPRIITPPESLVVIGEYDEETTTESYRQSTITFSTAEEVNAIVIPRTMNNTINNLNTSSNMVIIKPKESENNNQQQRTRGDSSGWTQKRFCSLTANPQRCYKRMLEMKRRKVEQLRTFDTTTASLSLPNHRSSRERLLRLVCRMISVACERLNYHYQTTPTSSTTVITSPERNSLLEMHHLR</sequence>
<reference evidence="4" key="2">
    <citation type="journal article" date="2016" name="Sci. Rep.">
        <title>Dictyocaulus viviparus genome, variome and transcriptome elucidate lungworm biology and support future intervention.</title>
        <authorList>
            <person name="McNulty S.N."/>
            <person name="Strube C."/>
            <person name="Rosa B.A."/>
            <person name="Martin J.C."/>
            <person name="Tyagi R."/>
            <person name="Choi Y.J."/>
            <person name="Wang Q."/>
            <person name="Hallsworth Pepin K."/>
            <person name="Zhang X."/>
            <person name="Ozersky P."/>
            <person name="Wilson R.K."/>
            <person name="Sternberg P.W."/>
            <person name="Gasser R.B."/>
            <person name="Mitreva M."/>
        </authorList>
    </citation>
    <scope>NUCLEOTIDE SEQUENCE [LARGE SCALE GENOMIC DNA]</scope>
    <source>
        <strain evidence="4">HannoverDv2000</strain>
    </source>
</reference>
<dbReference type="AlphaFoldDB" id="A0A0D8XZR8"/>
<evidence type="ECO:0000313" key="3">
    <source>
        <dbReference type="EMBL" id="KJH49239.1"/>
    </source>
</evidence>
<evidence type="ECO:0000256" key="1">
    <source>
        <dbReference type="SAM" id="MobiDB-lite"/>
    </source>
</evidence>
<dbReference type="PANTHER" id="PTHR21679">
    <property type="entry name" value="DOMAIN OF UNKNOWN FUNCTION DB DOMAIN-CONTAINING PROTEIN-RELATED"/>
    <property type="match status" value="1"/>
</dbReference>
<evidence type="ECO:0008006" key="5">
    <source>
        <dbReference type="Google" id="ProtNLM"/>
    </source>
</evidence>
<feature type="region of interest" description="Disordered" evidence="1">
    <location>
        <begin position="82"/>
        <end position="104"/>
    </location>
</feature>